<gene>
    <name evidence="1" type="ORF">H4S07_006209</name>
</gene>
<evidence type="ECO:0000313" key="2">
    <source>
        <dbReference type="Proteomes" id="UP001140096"/>
    </source>
</evidence>
<name>A0ACC1KWM5_9FUNG</name>
<protein>
    <submittedName>
        <fullName evidence="1">Uncharacterized protein</fullName>
    </submittedName>
</protein>
<dbReference type="Proteomes" id="UP001140096">
    <property type="component" value="Unassembled WGS sequence"/>
</dbReference>
<sequence length="165" mass="18116">MSAAVQARISGTGAGTGIKAASDIDKEHGLVEAGGYPLISDWNDPKYIGHGVGHRDPKTGDPVPANVHIPSDGELNPQNYLNVAAAEEDPQVARQRIRDAFLLKYDKNKASLYRANMYGVIGGIQSRVGRRDAGSKNSERAMLERAAYQVDHSEVHFRSERRHRR</sequence>
<dbReference type="EMBL" id="JANBUP010003532">
    <property type="protein sequence ID" value="KAJ2796477.1"/>
    <property type="molecule type" value="Genomic_DNA"/>
</dbReference>
<evidence type="ECO:0000313" key="1">
    <source>
        <dbReference type="EMBL" id="KAJ2796477.1"/>
    </source>
</evidence>
<keyword evidence="2" id="KW-1185">Reference proteome</keyword>
<accession>A0ACC1KWM5</accession>
<proteinExistence type="predicted"/>
<reference evidence="1" key="1">
    <citation type="submission" date="2022-07" db="EMBL/GenBank/DDBJ databases">
        <title>Phylogenomic reconstructions and comparative analyses of Kickxellomycotina fungi.</title>
        <authorList>
            <person name="Reynolds N.K."/>
            <person name="Stajich J.E."/>
            <person name="Barry K."/>
            <person name="Grigoriev I.V."/>
            <person name="Crous P."/>
            <person name="Smith M.E."/>
        </authorList>
    </citation>
    <scope>NUCLEOTIDE SEQUENCE</scope>
    <source>
        <strain evidence="1">CBS 102833</strain>
    </source>
</reference>
<organism evidence="1 2">
    <name type="scientific">Coemansia furcata</name>
    <dbReference type="NCBI Taxonomy" id="417177"/>
    <lineage>
        <taxon>Eukaryota</taxon>
        <taxon>Fungi</taxon>
        <taxon>Fungi incertae sedis</taxon>
        <taxon>Zoopagomycota</taxon>
        <taxon>Kickxellomycotina</taxon>
        <taxon>Kickxellomycetes</taxon>
        <taxon>Kickxellales</taxon>
        <taxon>Kickxellaceae</taxon>
        <taxon>Coemansia</taxon>
    </lineage>
</organism>
<comment type="caution">
    <text evidence="1">The sequence shown here is derived from an EMBL/GenBank/DDBJ whole genome shotgun (WGS) entry which is preliminary data.</text>
</comment>